<protein>
    <submittedName>
        <fullName evidence="1">Uncharacterized protein</fullName>
    </submittedName>
</protein>
<gene>
    <name evidence="1" type="ORF">SpAn4DRAFT_0223</name>
</gene>
<dbReference type="RefSeq" id="WP_021171022.1">
    <property type="nucleotide sequence ID" value="NZ_CTRP01000014.1"/>
</dbReference>
<sequence length="76" mass="8845">MGKVHIEVVAKHDKEGRIRPLSLIWEDGRKFPIDRVLDIRQAASLKAGLQGMRYTCRIAGKEVYLFCDEGKWFIER</sequence>
<evidence type="ECO:0000313" key="1">
    <source>
        <dbReference type="EMBL" id="CQR73761.1"/>
    </source>
</evidence>
<organism evidence="1 2">
    <name type="scientific">Sporomusa ovata</name>
    <dbReference type="NCBI Taxonomy" id="2378"/>
    <lineage>
        <taxon>Bacteria</taxon>
        <taxon>Bacillati</taxon>
        <taxon>Bacillota</taxon>
        <taxon>Negativicutes</taxon>
        <taxon>Selenomonadales</taxon>
        <taxon>Sporomusaceae</taxon>
        <taxon>Sporomusa</taxon>
    </lineage>
</organism>
<dbReference type="Proteomes" id="UP000049855">
    <property type="component" value="Unassembled WGS sequence"/>
</dbReference>
<accession>A0A0U1L285</accession>
<dbReference type="EMBL" id="CTRP01000014">
    <property type="protein sequence ID" value="CQR73761.1"/>
    <property type="molecule type" value="Genomic_DNA"/>
</dbReference>
<evidence type="ECO:0000313" key="2">
    <source>
        <dbReference type="Proteomes" id="UP000049855"/>
    </source>
</evidence>
<reference evidence="2" key="1">
    <citation type="submission" date="2015-03" db="EMBL/GenBank/DDBJ databases">
        <authorList>
            <person name="Nijsse Bart"/>
        </authorList>
    </citation>
    <scope>NUCLEOTIDE SEQUENCE [LARGE SCALE GENOMIC DNA]</scope>
</reference>
<name>A0A0U1L285_9FIRM</name>
<keyword evidence="2" id="KW-1185">Reference proteome</keyword>
<dbReference type="AlphaFoldDB" id="A0A0U1L285"/>
<proteinExistence type="predicted"/>